<proteinExistence type="predicted"/>
<keyword evidence="4" id="KW-1185">Reference proteome</keyword>
<evidence type="ECO:0000256" key="1">
    <source>
        <dbReference type="SAM" id="Phobius"/>
    </source>
</evidence>
<evidence type="ECO:0000259" key="2">
    <source>
        <dbReference type="Pfam" id="PF22150"/>
    </source>
</evidence>
<organism evidence="3 4">
    <name type="scientific">Microbulbifer epialgicus</name>
    <dbReference type="NCBI Taxonomy" id="393907"/>
    <lineage>
        <taxon>Bacteria</taxon>
        <taxon>Pseudomonadati</taxon>
        <taxon>Pseudomonadota</taxon>
        <taxon>Gammaproteobacteria</taxon>
        <taxon>Cellvibrionales</taxon>
        <taxon>Microbulbiferaceae</taxon>
        <taxon>Microbulbifer</taxon>
    </lineage>
</organism>
<evidence type="ECO:0000313" key="4">
    <source>
        <dbReference type="Proteomes" id="UP001569428"/>
    </source>
</evidence>
<name>A0ABV4NXQ0_9GAMM</name>
<sequence>MRKQNGATLIEVLISVLVLAIGLLGLASTQMMSLKNGNGAHHRYMATLAAQEIIERIRANPDGFKSGKTYKNSDVTKSQDCSVGCSPDELAKLDLYEWGQLLNSNLPGAAGVAVIDSQRKTTVTITWTEQHTGKDYGGSSGGSENATFVMSVEL</sequence>
<accession>A0ABV4NXQ0</accession>
<dbReference type="RefSeq" id="WP_371838092.1">
    <property type="nucleotide sequence ID" value="NZ_JBGMEK010000009.1"/>
</dbReference>
<dbReference type="NCBIfam" id="TIGR02523">
    <property type="entry name" value="type_IV_pilV"/>
    <property type="match status" value="1"/>
</dbReference>
<feature type="transmembrane region" description="Helical" evidence="1">
    <location>
        <begin position="6"/>
        <end position="27"/>
    </location>
</feature>
<dbReference type="EMBL" id="JBGMEK010000009">
    <property type="protein sequence ID" value="MFA0810497.1"/>
    <property type="molecule type" value="Genomic_DNA"/>
</dbReference>
<dbReference type="Pfam" id="PF22150">
    <property type="entry name" value="Tt1218-like"/>
    <property type="match status" value="1"/>
</dbReference>
<dbReference type="Proteomes" id="UP001569428">
    <property type="component" value="Unassembled WGS sequence"/>
</dbReference>
<comment type="caution">
    <text evidence="3">The sequence shown here is derived from an EMBL/GenBank/DDBJ whole genome shotgun (WGS) entry which is preliminary data.</text>
</comment>
<dbReference type="InterPro" id="IPR054402">
    <property type="entry name" value="Tt1218-like_dom"/>
</dbReference>
<reference evidence="3 4" key="1">
    <citation type="submission" date="2024-08" db="EMBL/GenBank/DDBJ databases">
        <authorList>
            <person name="Ishaq N."/>
        </authorList>
    </citation>
    <scope>NUCLEOTIDE SEQUENCE [LARGE SCALE GENOMIC DNA]</scope>
    <source>
        <strain evidence="3 4">DSM 18651</strain>
    </source>
</reference>
<gene>
    <name evidence="3" type="primary">pilV</name>
    <name evidence="3" type="ORF">ACCI49_06135</name>
</gene>
<dbReference type="Pfam" id="PF07963">
    <property type="entry name" value="N_methyl"/>
    <property type="match status" value="1"/>
</dbReference>
<keyword evidence="1" id="KW-0472">Membrane</keyword>
<dbReference type="InterPro" id="IPR013362">
    <property type="entry name" value="Pilus_4_PilV"/>
</dbReference>
<evidence type="ECO:0000313" key="3">
    <source>
        <dbReference type="EMBL" id="MFA0810497.1"/>
    </source>
</evidence>
<dbReference type="InterPro" id="IPR012902">
    <property type="entry name" value="N_methyl_site"/>
</dbReference>
<keyword evidence="1" id="KW-0812">Transmembrane</keyword>
<keyword evidence="1" id="KW-1133">Transmembrane helix</keyword>
<feature type="domain" description="Type IV pilin Tt1218-like" evidence="2">
    <location>
        <begin position="30"/>
        <end position="95"/>
    </location>
</feature>
<protein>
    <submittedName>
        <fullName evidence="3">Type IV pilus modification protein PilV</fullName>
    </submittedName>
</protein>